<proteinExistence type="predicted"/>
<accession>A0A427YMP9</accession>
<feature type="region of interest" description="Disordered" evidence="1">
    <location>
        <begin position="1"/>
        <end position="64"/>
    </location>
</feature>
<feature type="compositionally biased region" description="Low complexity" evidence="1">
    <location>
        <begin position="17"/>
        <end position="29"/>
    </location>
</feature>
<organism evidence="2 3">
    <name type="scientific">Saitozyma podzolica</name>
    <dbReference type="NCBI Taxonomy" id="1890683"/>
    <lineage>
        <taxon>Eukaryota</taxon>
        <taxon>Fungi</taxon>
        <taxon>Dikarya</taxon>
        <taxon>Basidiomycota</taxon>
        <taxon>Agaricomycotina</taxon>
        <taxon>Tremellomycetes</taxon>
        <taxon>Tremellales</taxon>
        <taxon>Trimorphomycetaceae</taxon>
        <taxon>Saitozyma</taxon>
    </lineage>
</organism>
<name>A0A427YMP9_9TREE</name>
<keyword evidence="3" id="KW-1185">Reference proteome</keyword>
<protein>
    <submittedName>
        <fullName evidence="2">Uncharacterized protein</fullName>
    </submittedName>
</protein>
<evidence type="ECO:0000313" key="2">
    <source>
        <dbReference type="EMBL" id="RSH92330.1"/>
    </source>
</evidence>
<evidence type="ECO:0000256" key="1">
    <source>
        <dbReference type="SAM" id="MobiDB-lite"/>
    </source>
</evidence>
<reference evidence="2 3" key="1">
    <citation type="submission" date="2018-11" db="EMBL/GenBank/DDBJ databases">
        <title>Genome sequence of Saitozyma podzolica DSM 27192.</title>
        <authorList>
            <person name="Aliyu H."/>
            <person name="Gorte O."/>
            <person name="Ochsenreither K."/>
        </authorList>
    </citation>
    <scope>NUCLEOTIDE SEQUENCE [LARGE SCALE GENOMIC DNA]</scope>
    <source>
        <strain evidence="2 3">DSM 27192</strain>
    </source>
</reference>
<sequence>MAEVPTRTVPIASFARPASPTITPNSPNSPKSPNPPNSSGIPITPPPQPPIPSGAAHHPLHSPLRRHLALLHPNTPTQVRHFIATRLLSPDRPFGHQGTWEPVWKGFGDLSTAGVGYDAAKGTEQSGEGKRRDEVLEVMYAVARRSWGLLEMKALDGERT</sequence>
<dbReference type="OrthoDB" id="2576388at2759"/>
<comment type="caution">
    <text evidence="2">The sequence shown here is derived from an EMBL/GenBank/DDBJ whole genome shotgun (WGS) entry which is preliminary data.</text>
</comment>
<gene>
    <name evidence="2" type="ORF">EHS25_008745</name>
</gene>
<evidence type="ECO:0000313" key="3">
    <source>
        <dbReference type="Proteomes" id="UP000279259"/>
    </source>
</evidence>
<feature type="compositionally biased region" description="Pro residues" evidence="1">
    <location>
        <begin position="43"/>
        <end position="52"/>
    </location>
</feature>
<dbReference type="Proteomes" id="UP000279259">
    <property type="component" value="Unassembled WGS sequence"/>
</dbReference>
<dbReference type="EMBL" id="RSCD01000006">
    <property type="protein sequence ID" value="RSH92330.1"/>
    <property type="molecule type" value="Genomic_DNA"/>
</dbReference>
<dbReference type="AlphaFoldDB" id="A0A427YMP9"/>